<dbReference type="Proteomes" id="UP000565262">
    <property type="component" value="Unassembled WGS sequence"/>
</dbReference>
<dbReference type="InterPro" id="IPR018875">
    <property type="entry name" value="Antirepressor_Ant_N"/>
</dbReference>
<organism evidence="2 3">
    <name type="scientific">Oceanospirillum sediminis</name>
    <dbReference type="NCBI Taxonomy" id="2760088"/>
    <lineage>
        <taxon>Bacteria</taxon>
        <taxon>Pseudomonadati</taxon>
        <taxon>Pseudomonadota</taxon>
        <taxon>Gammaproteobacteria</taxon>
        <taxon>Oceanospirillales</taxon>
        <taxon>Oceanospirillaceae</taxon>
        <taxon>Oceanospirillum</taxon>
    </lineage>
</organism>
<comment type="caution">
    <text evidence="2">The sequence shown here is derived from an EMBL/GenBank/DDBJ whole genome shotgun (WGS) entry which is preliminary data.</text>
</comment>
<dbReference type="RefSeq" id="WP_182811483.1">
    <property type="nucleotide sequence ID" value="NZ_JACJFM010000052.1"/>
</dbReference>
<dbReference type="EMBL" id="JACJFM010000052">
    <property type="protein sequence ID" value="MBB1489369.1"/>
    <property type="molecule type" value="Genomic_DNA"/>
</dbReference>
<dbReference type="PRINTS" id="PR01994">
    <property type="entry name" value="ANTIREPRESSR"/>
</dbReference>
<proteinExistence type="predicted"/>
<evidence type="ECO:0000313" key="3">
    <source>
        <dbReference type="Proteomes" id="UP000565262"/>
    </source>
</evidence>
<sequence length="302" mass="34460">MAAQISTVNFHGQSLSVISQNNQLYVAMRPVCENIGLQWQSQFNRIKRDEVLNSTVFMMNTVAEDGKNRKLLCLPLEYLNGWLFGVDEKRVKPEIKGRLIQYKRECYQVLADYWQGSLPQSSQRLIGKKGHKCLSDLIEGKTSHLMGKAKTSAKSRLWAQVRKAYGVDVAADIPADQLDSARQFVGSYVLEGDYLPAEPQQVAMPLEVTAFSPKRMPSEFDRRHGRLAAEQLHDCGWNLDLLWAVKWLKEHEGQTVRLEPGIADQLSLELNSVLYWYESYRNRLSSIYQEAKIAAPRSALIR</sequence>
<evidence type="ECO:0000259" key="1">
    <source>
        <dbReference type="Pfam" id="PF10547"/>
    </source>
</evidence>
<dbReference type="Pfam" id="PF10547">
    <property type="entry name" value="P22_AR_N"/>
    <property type="match status" value="1"/>
</dbReference>
<keyword evidence="3" id="KW-1185">Reference proteome</keyword>
<protein>
    <submittedName>
        <fullName evidence="2">Phage antirepressor N-terminal domain-containing protein</fullName>
    </submittedName>
</protein>
<gene>
    <name evidence="2" type="ORF">H4O21_22420</name>
</gene>
<reference evidence="2 3" key="1">
    <citation type="submission" date="2020-08" db="EMBL/GenBank/DDBJ databases">
        <title>Oceanospirillum sp. nov. isolated from marine sediment.</title>
        <authorList>
            <person name="Ji X."/>
        </authorList>
    </citation>
    <scope>NUCLEOTIDE SEQUENCE [LARGE SCALE GENOMIC DNA]</scope>
    <source>
        <strain evidence="2 3">D5</strain>
    </source>
</reference>
<name>A0A839IY54_9GAMM</name>
<accession>A0A839IY54</accession>
<dbReference type="AlphaFoldDB" id="A0A839IY54"/>
<feature type="domain" description="Antirepressor protein ant N-terminal" evidence="1">
    <location>
        <begin position="7"/>
        <end position="115"/>
    </location>
</feature>
<evidence type="ECO:0000313" key="2">
    <source>
        <dbReference type="EMBL" id="MBB1489369.1"/>
    </source>
</evidence>